<evidence type="ECO:0000259" key="1">
    <source>
        <dbReference type="SMART" id="SM00903"/>
    </source>
</evidence>
<dbReference type="RefSeq" id="WP_142461598.1">
    <property type="nucleotide sequence ID" value="NZ_CABGHF010000001.1"/>
</dbReference>
<dbReference type="PANTHER" id="PTHR43812">
    <property type="entry name" value="BLR2425 PROTEIN"/>
    <property type="match status" value="1"/>
</dbReference>
<organism evidence="2 3">
    <name type="scientific">Klebsiella spallanzanii</name>
    <dbReference type="NCBI Taxonomy" id="2587528"/>
    <lineage>
        <taxon>Bacteria</taxon>
        <taxon>Pseudomonadati</taxon>
        <taxon>Pseudomonadota</taxon>
        <taxon>Gammaproteobacteria</taxon>
        <taxon>Enterobacterales</taxon>
        <taxon>Enterobacteriaceae</taxon>
        <taxon>Klebsiella/Raoultella group</taxon>
        <taxon>Klebsiella</taxon>
    </lineage>
</organism>
<protein>
    <recommendedName>
        <fullName evidence="1">Flavin reductase like domain-containing protein</fullName>
    </recommendedName>
</protein>
<reference evidence="2 3" key="1">
    <citation type="submission" date="2019-07" db="EMBL/GenBank/DDBJ databases">
        <authorList>
            <person name="Brisse S."/>
            <person name="Rodrigues C."/>
            <person name="Thorpe H."/>
        </authorList>
    </citation>
    <scope>NUCLEOTIDE SEQUENCE [LARGE SCALE GENOMIC DNA]</scope>
    <source>
        <strain evidence="2">SB6408</strain>
    </source>
</reference>
<gene>
    <name evidence="2" type="ORF">SB6408_00262</name>
</gene>
<dbReference type="SUPFAM" id="SSF50475">
    <property type="entry name" value="FMN-binding split barrel"/>
    <property type="match status" value="1"/>
</dbReference>
<dbReference type="EMBL" id="CABGHF010000001">
    <property type="protein sequence ID" value="VUS30075.1"/>
    <property type="molecule type" value="Genomic_DNA"/>
</dbReference>
<dbReference type="AlphaFoldDB" id="A0A564HD24"/>
<dbReference type="GO" id="GO:0010181">
    <property type="term" value="F:FMN binding"/>
    <property type="evidence" value="ECO:0007669"/>
    <property type="project" value="InterPro"/>
</dbReference>
<dbReference type="Gene3D" id="2.30.110.10">
    <property type="entry name" value="Electron Transport, Fmn-binding Protein, Chain A"/>
    <property type="match status" value="1"/>
</dbReference>
<evidence type="ECO:0000313" key="3">
    <source>
        <dbReference type="Proteomes" id="UP000318370"/>
    </source>
</evidence>
<proteinExistence type="predicted"/>
<sequence length="221" mass="24285">MTCSPDDFVSYAQKSVLKTLPFDPYAAIVGPRPIGWMGTQSKEGVANLSPYSFFNALNHDPALLGFASIGYKDTIRNIAQTGEFTWNLASRDLAEKMNQISVSAPPGVDEFTLAGLSKASSQLITAPRVAEARVSLECRLSQIIPLKDAQGHRLDTWFVYGEVVYVHIHKSLLTDGIYDTVKGQPVLRGGGLSDFFEIIEASRFPMCKPEDYAHKTLSPQI</sequence>
<dbReference type="InterPro" id="IPR002563">
    <property type="entry name" value="Flavin_Rdtase-like_dom"/>
</dbReference>
<accession>A0A564HD24</accession>
<dbReference type="GO" id="GO:0016646">
    <property type="term" value="F:oxidoreductase activity, acting on the CH-NH group of donors, NAD or NADP as acceptor"/>
    <property type="evidence" value="ECO:0007669"/>
    <property type="project" value="UniProtKB-ARBA"/>
</dbReference>
<dbReference type="SMART" id="SM00903">
    <property type="entry name" value="Flavin_Reduct"/>
    <property type="match status" value="1"/>
</dbReference>
<dbReference type="Proteomes" id="UP000318370">
    <property type="component" value="Unassembled WGS sequence"/>
</dbReference>
<name>A0A564HD24_9ENTR</name>
<dbReference type="Pfam" id="PF01613">
    <property type="entry name" value="Flavin_Reduct"/>
    <property type="match status" value="1"/>
</dbReference>
<feature type="domain" description="Flavin reductase like" evidence="1">
    <location>
        <begin position="29"/>
        <end position="180"/>
    </location>
</feature>
<dbReference type="InterPro" id="IPR012349">
    <property type="entry name" value="Split_barrel_FMN-bd"/>
</dbReference>
<evidence type="ECO:0000313" key="2">
    <source>
        <dbReference type="EMBL" id="VUS30075.1"/>
    </source>
</evidence>
<dbReference type="PANTHER" id="PTHR43812:SF2">
    <property type="entry name" value="FLAVIN REDUCTASE LIKE DOMAIN-CONTAINING PROTEIN"/>
    <property type="match status" value="1"/>
</dbReference>